<evidence type="ECO:0000256" key="3">
    <source>
        <dbReference type="ARBA" id="ARBA00023002"/>
    </source>
</evidence>
<dbReference type="AlphaFoldDB" id="A0A0R0DWJ4"/>
<dbReference type="Gene3D" id="3.40.30.10">
    <property type="entry name" value="Glutaredoxin"/>
    <property type="match status" value="1"/>
</dbReference>
<keyword evidence="3 5" id="KW-0560">Oxidoreductase</keyword>
<evidence type="ECO:0000256" key="1">
    <source>
        <dbReference type="ARBA" id="ARBA00006926"/>
    </source>
</evidence>
<protein>
    <recommendedName>
        <fullName evidence="5">Glutathione peroxidase</fullName>
    </recommendedName>
</protein>
<gene>
    <name evidence="6" type="ORF">ABB34_06410</name>
</gene>
<keyword evidence="7" id="KW-1185">Reference proteome</keyword>
<dbReference type="PANTHER" id="PTHR11592">
    <property type="entry name" value="GLUTATHIONE PEROXIDASE"/>
    <property type="match status" value="1"/>
</dbReference>
<dbReference type="InterPro" id="IPR000889">
    <property type="entry name" value="Glutathione_peroxidase"/>
</dbReference>
<proteinExistence type="inferred from homology"/>
<evidence type="ECO:0000256" key="4">
    <source>
        <dbReference type="PIRSR" id="PIRSR000303-1"/>
    </source>
</evidence>
<comment type="similarity">
    <text evidence="1 5">Belongs to the glutathione peroxidase family.</text>
</comment>
<name>A0A0R0DWJ4_9GAMM</name>
<sequence length="180" mass="19086">MTALQSIPLTTIDGAAATLGDYAGKVLLVVNVASKCGLTPQYEGLEKLYREKKAAGLEVLGFPANDFNGQEPGSEDEIRQFCSLTYDVTFPMFAKVSVAGSDVHPLYRQLVAAQPAATGEGPMRGKLAGFNIEPNPAPGILWNFEKFLIGRDGQVVGRFAPDVTADDARLRAAIDAALAA</sequence>
<evidence type="ECO:0000313" key="6">
    <source>
        <dbReference type="EMBL" id="KRG86553.1"/>
    </source>
</evidence>
<comment type="caution">
    <text evidence="6">The sequence shown here is derived from an EMBL/GenBank/DDBJ whole genome shotgun (WGS) entry which is preliminary data.</text>
</comment>
<dbReference type="GO" id="GO:0034599">
    <property type="term" value="P:cellular response to oxidative stress"/>
    <property type="evidence" value="ECO:0007669"/>
    <property type="project" value="TreeGrafter"/>
</dbReference>
<keyword evidence="2 5" id="KW-0575">Peroxidase</keyword>
<accession>A0A0R0DWJ4</accession>
<dbReference type="PANTHER" id="PTHR11592:SF40">
    <property type="entry name" value="THIOREDOXIN_GLUTATHIONE PEROXIDASE BTUE"/>
    <property type="match status" value="1"/>
</dbReference>
<dbReference type="FunFam" id="3.40.30.10:FF:000010">
    <property type="entry name" value="Glutathione peroxidase"/>
    <property type="match status" value="1"/>
</dbReference>
<dbReference type="PRINTS" id="PR01011">
    <property type="entry name" value="GLUTPROXDASE"/>
</dbReference>
<evidence type="ECO:0000256" key="2">
    <source>
        <dbReference type="ARBA" id="ARBA00022559"/>
    </source>
</evidence>
<dbReference type="CDD" id="cd00340">
    <property type="entry name" value="GSH_Peroxidase"/>
    <property type="match status" value="1"/>
</dbReference>
<organism evidence="6 7">
    <name type="scientific">Stenotrophomonas daejeonensis</name>
    <dbReference type="NCBI Taxonomy" id="659018"/>
    <lineage>
        <taxon>Bacteria</taxon>
        <taxon>Pseudomonadati</taxon>
        <taxon>Pseudomonadota</taxon>
        <taxon>Gammaproteobacteria</taxon>
        <taxon>Lysobacterales</taxon>
        <taxon>Lysobacteraceae</taxon>
        <taxon>Stenotrophomonas</taxon>
    </lineage>
</organism>
<dbReference type="OrthoDB" id="9785502at2"/>
<feature type="active site" evidence="4">
    <location>
        <position position="36"/>
    </location>
</feature>
<dbReference type="InterPro" id="IPR029759">
    <property type="entry name" value="GPX_AS"/>
</dbReference>
<dbReference type="PROSITE" id="PS00460">
    <property type="entry name" value="GLUTATHIONE_PEROXID_1"/>
    <property type="match status" value="1"/>
</dbReference>
<dbReference type="RefSeq" id="WP_057640420.1">
    <property type="nucleotide sequence ID" value="NZ_LDJP01000034.1"/>
</dbReference>
<dbReference type="PIRSF" id="PIRSF000303">
    <property type="entry name" value="Glutathion_perox"/>
    <property type="match status" value="1"/>
</dbReference>
<dbReference type="Proteomes" id="UP000050940">
    <property type="component" value="Unassembled WGS sequence"/>
</dbReference>
<evidence type="ECO:0000256" key="5">
    <source>
        <dbReference type="RuleBase" id="RU000499"/>
    </source>
</evidence>
<evidence type="ECO:0000313" key="7">
    <source>
        <dbReference type="Proteomes" id="UP000050940"/>
    </source>
</evidence>
<dbReference type="PROSITE" id="PS51355">
    <property type="entry name" value="GLUTATHIONE_PEROXID_3"/>
    <property type="match status" value="1"/>
</dbReference>
<dbReference type="Pfam" id="PF00255">
    <property type="entry name" value="GSHPx"/>
    <property type="match status" value="1"/>
</dbReference>
<dbReference type="SUPFAM" id="SSF52833">
    <property type="entry name" value="Thioredoxin-like"/>
    <property type="match status" value="1"/>
</dbReference>
<dbReference type="STRING" id="659018.ABB34_06410"/>
<dbReference type="PATRIC" id="fig|659018.3.peg.1207"/>
<dbReference type="EMBL" id="LDJP01000034">
    <property type="protein sequence ID" value="KRG86553.1"/>
    <property type="molecule type" value="Genomic_DNA"/>
</dbReference>
<dbReference type="GO" id="GO:0004601">
    <property type="term" value="F:peroxidase activity"/>
    <property type="evidence" value="ECO:0007669"/>
    <property type="project" value="UniProtKB-KW"/>
</dbReference>
<dbReference type="InterPro" id="IPR036249">
    <property type="entry name" value="Thioredoxin-like_sf"/>
</dbReference>
<reference evidence="6 7" key="1">
    <citation type="submission" date="2015-05" db="EMBL/GenBank/DDBJ databases">
        <title>Genome sequencing and analysis of members of genus Stenotrophomonas.</title>
        <authorList>
            <person name="Patil P.P."/>
            <person name="Midha S."/>
            <person name="Patil P.B."/>
        </authorList>
    </citation>
    <scope>NUCLEOTIDE SEQUENCE [LARGE SCALE GENOMIC DNA]</scope>
    <source>
        <strain evidence="6 7">JCM 16244</strain>
    </source>
</reference>